<dbReference type="Proteomes" id="UP000509383">
    <property type="component" value="Chromosome"/>
</dbReference>
<dbReference type="KEGG" id="ptw:TUM18999_38190"/>
<evidence type="ECO:0000313" key="3">
    <source>
        <dbReference type="Proteomes" id="UP000509383"/>
    </source>
</evidence>
<reference evidence="1 3" key="1">
    <citation type="submission" date="2020-05" db="EMBL/GenBank/DDBJ databases">
        <title>Characterization of novel class B3 metallo-beta-lactamase from novel Pseudomonas species.</title>
        <authorList>
            <person name="Yamada K."/>
            <person name="Aoki K."/>
            <person name="Ishii Y."/>
        </authorList>
    </citation>
    <scope>NUCLEOTIDE SEQUENCE [LARGE SCALE GENOMIC DNA]</scope>
    <source>
        <strain evidence="1 3">TUM18999</strain>
        <strain evidence="2 4">TUM20286</strain>
    </source>
</reference>
<protein>
    <submittedName>
        <fullName evidence="1">Uncharacterized protein</fullName>
    </submittedName>
</protein>
<gene>
    <name evidence="1" type="ORF">TUM18999_38190</name>
    <name evidence="2" type="ORF">TUM20286_58760</name>
</gene>
<evidence type="ECO:0000313" key="4">
    <source>
        <dbReference type="Proteomes" id="UP001054892"/>
    </source>
</evidence>
<keyword evidence="4" id="KW-1185">Reference proteome</keyword>
<evidence type="ECO:0000313" key="2">
    <source>
        <dbReference type="EMBL" id="GJN56124.1"/>
    </source>
</evidence>
<sequence>MAKPPQNSARLVRRKAGVPLAIWLGSAVSWADAFIMHLGRRYQGPGACRAGVCRRTRWRGGVAGSFGIWEKPIGRD</sequence>
<accession>A0A6J4E892</accession>
<dbReference type="AlphaFoldDB" id="A0A6J4E892"/>
<name>A0A6J4E892_9PSED</name>
<proteinExistence type="predicted"/>
<dbReference type="EMBL" id="AP023189">
    <property type="protein sequence ID" value="BCG25628.1"/>
    <property type="molecule type" value="Genomic_DNA"/>
</dbReference>
<evidence type="ECO:0000313" key="1">
    <source>
        <dbReference type="EMBL" id="BCG25628.1"/>
    </source>
</evidence>
<dbReference type="EMBL" id="BQKM01000026">
    <property type="protein sequence ID" value="GJN56124.1"/>
    <property type="molecule type" value="Genomic_DNA"/>
</dbReference>
<dbReference type="Proteomes" id="UP001054892">
    <property type="component" value="Unassembled WGS sequence"/>
</dbReference>
<organism evidence="1 3">
    <name type="scientific">Pseudomonas tohonis</name>
    <dbReference type="NCBI Taxonomy" id="2725477"/>
    <lineage>
        <taxon>Bacteria</taxon>
        <taxon>Pseudomonadati</taxon>
        <taxon>Pseudomonadota</taxon>
        <taxon>Gammaproteobacteria</taxon>
        <taxon>Pseudomonadales</taxon>
        <taxon>Pseudomonadaceae</taxon>
        <taxon>Pseudomonas</taxon>
    </lineage>
</organism>